<name>A0ABD6Q0X2_9BURK</name>
<proteinExistence type="predicted"/>
<dbReference type="EMBL" id="MEAU01000030">
    <property type="protein sequence ID" value="OJA44815.1"/>
    <property type="molecule type" value="Genomic_DNA"/>
</dbReference>
<gene>
    <name evidence="1" type="ORF">BGV66_20240</name>
</gene>
<evidence type="ECO:0000313" key="1">
    <source>
        <dbReference type="EMBL" id="OJA44815.1"/>
    </source>
</evidence>
<reference evidence="2" key="1">
    <citation type="submission" date="2016-08" db="EMBL/GenBank/DDBJ databases">
        <title>Population biology and virulence potential of Burkholderia ubonensis.</title>
        <authorList>
            <person name="Price E.P."/>
            <person name="Currie B.J."/>
            <person name="Wagner D.M."/>
        </authorList>
    </citation>
    <scope>NUCLEOTIDE SEQUENCE [LARGE SCALE GENOMIC DNA]</scope>
    <source>
        <strain evidence="2">MSMB0103</strain>
    </source>
</reference>
<accession>A0ABD6Q0X2</accession>
<dbReference type="Proteomes" id="UP000183667">
    <property type="component" value="Unassembled WGS sequence"/>
</dbReference>
<dbReference type="AlphaFoldDB" id="A0ABD6Q0X2"/>
<organism evidence="1 2">
    <name type="scientific">Burkholderia ubonensis</name>
    <dbReference type="NCBI Taxonomy" id="101571"/>
    <lineage>
        <taxon>Bacteria</taxon>
        <taxon>Pseudomonadati</taxon>
        <taxon>Pseudomonadota</taxon>
        <taxon>Betaproteobacteria</taxon>
        <taxon>Burkholderiales</taxon>
        <taxon>Burkholderiaceae</taxon>
        <taxon>Burkholderia</taxon>
        <taxon>Burkholderia cepacia complex</taxon>
    </lineage>
</organism>
<comment type="caution">
    <text evidence="1">The sequence shown here is derived from an EMBL/GenBank/DDBJ whole genome shotgun (WGS) entry which is preliminary data.</text>
</comment>
<sequence>MNLTEPLHDPAAARFEVKSIERTPEGAATVQLRVDSPNPQDNDRWITADAPALARMTHAYAGTFS</sequence>
<evidence type="ECO:0000313" key="2">
    <source>
        <dbReference type="Proteomes" id="UP000183667"/>
    </source>
</evidence>
<dbReference type="RefSeq" id="WP_143135540.1">
    <property type="nucleotide sequence ID" value="NZ_MEAU01000030.1"/>
</dbReference>
<protein>
    <submittedName>
        <fullName evidence="1">Uncharacterized protein</fullName>
    </submittedName>
</protein>